<dbReference type="EMBL" id="GEDC01005578">
    <property type="protein sequence ID" value="JAS31720.1"/>
    <property type="molecule type" value="Transcribed_RNA"/>
</dbReference>
<feature type="signal peptide" evidence="1">
    <location>
        <begin position="1"/>
        <end position="20"/>
    </location>
</feature>
<gene>
    <name evidence="2" type="ORF">g.412</name>
</gene>
<keyword evidence="1" id="KW-0732">Signal</keyword>
<feature type="chain" id="PRO_5008581684" evidence="1">
    <location>
        <begin position="21"/>
        <end position="188"/>
    </location>
</feature>
<name>A0A1B6E1C6_9HEMI</name>
<sequence length="188" mass="22172">MFAQSVIIGCFLLLLEFIWAAENKTEDKVNAKSKKGETRDNFEKYNITEQAVAIVIGEKYEEFFRKLARNMRKAPRLDHMYGYHVYIQARKIIDETVLEMECAIKVLDGWKVPKDNYKYKEIESFLAAVAHLETLETAKDTNIYEETIYVCWKMNRLKNVLLATKYLIAGREIFHNELFSKEEVFEYA</sequence>
<accession>A0A1B6E1C6</accession>
<reference evidence="2" key="1">
    <citation type="submission" date="2015-12" db="EMBL/GenBank/DDBJ databases">
        <title>De novo transcriptome assembly of four potential Pierce s Disease insect vectors from Arizona vineyards.</title>
        <authorList>
            <person name="Tassone E.E."/>
        </authorList>
    </citation>
    <scope>NUCLEOTIDE SEQUENCE</scope>
</reference>
<evidence type="ECO:0000313" key="2">
    <source>
        <dbReference type="EMBL" id="JAS31720.1"/>
    </source>
</evidence>
<protein>
    <submittedName>
        <fullName evidence="2">Uncharacterized protein</fullName>
    </submittedName>
</protein>
<dbReference type="AlphaFoldDB" id="A0A1B6E1C6"/>
<proteinExistence type="predicted"/>
<evidence type="ECO:0000256" key="1">
    <source>
        <dbReference type="SAM" id="SignalP"/>
    </source>
</evidence>
<organism evidence="2">
    <name type="scientific">Clastoptera arizonana</name>
    <name type="common">Arizona spittle bug</name>
    <dbReference type="NCBI Taxonomy" id="38151"/>
    <lineage>
        <taxon>Eukaryota</taxon>
        <taxon>Metazoa</taxon>
        <taxon>Ecdysozoa</taxon>
        <taxon>Arthropoda</taxon>
        <taxon>Hexapoda</taxon>
        <taxon>Insecta</taxon>
        <taxon>Pterygota</taxon>
        <taxon>Neoptera</taxon>
        <taxon>Paraneoptera</taxon>
        <taxon>Hemiptera</taxon>
        <taxon>Auchenorrhyncha</taxon>
        <taxon>Cercopoidea</taxon>
        <taxon>Clastopteridae</taxon>
        <taxon>Clastoptera</taxon>
    </lineage>
</organism>